<evidence type="ECO:0000259" key="1">
    <source>
        <dbReference type="Pfam" id="PF22917"/>
    </source>
</evidence>
<reference evidence="2 3" key="1">
    <citation type="submission" date="2024-08" db="EMBL/GenBank/DDBJ databases">
        <title>Insights into the chromosomal genome structure of Flemingia macrophylla.</title>
        <authorList>
            <person name="Ding Y."/>
            <person name="Zhao Y."/>
            <person name="Bi W."/>
            <person name="Wu M."/>
            <person name="Zhao G."/>
            <person name="Gong Y."/>
            <person name="Li W."/>
            <person name="Zhang P."/>
        </authorList>
    </citation>
    <scope>NUCLEOTIDE SEQUENCE [LARGE SCALE GENOMIC DNA]</scope>
    <source>
        <strain evidence="2">DYQJB</strain>
        <tissue evidence="2">Leaf</tissue>
    </source>
</reference>
<dbReference type="PANTHER" id="PTHR32487">
    <property type="entry name" value="3-OXO-DELTA(4,5)-STEROID 5-BETA-REDUCTASE"/>
    <property type="match status" value="1"/>
</dbReference>
<evidence type="ECO:0000313" key="2">
    <source>
        <dbReference type="EMBL" id="KAL2332955.1"/>
    </source>
</evidence>
<evidence type="ECO:0000313" key="3">
    <source>
        <dbReference type="Proteomes" id="UP001603857"/>
    </source>
</evidence>
<dbReference type="PANTHER" id="PTHR32487:SF12">
    <property type="entry name" value="3-OXO-DELTA(4,5)-STEROID 5-BETA-REDUCTASE"/>
    <property type="match status" value="1"/>
</dbReference>
<sequence length="392" mass="44502">MVSICKGGSASRAPHMEMATTEETSNVAIIFGVTGLVGRELARRLLLEPSWKVYGIARNPETPPTLISPRYRFISCNLLNPLETQKKLCGLHDVTHVFWVTWASQFPLETQESCEQNKAMMSNALNSVLSIAKGLKHVSLQTGTKHYVSLMAPFDEERLKLHYYYHEEFPRMGRSLNFYYALEDLLMEKLSGKVSWSVHRPGLLLGSSIRSFYNFMGSLCVYGAICKHLRLPFVFGGTRKCWEEAYIDGSDARLVADQHIWAATKGDIVSTKGQAFNSINGPSFTWKEVWPVVGKKLGVQVPQDMLVENFWFSKAMAGKHQVWEEIVEENGLVHTTVENLANWEFLDALFRFPLKLMGSRDKVDGLGFAARYKTLNSILYWVDCMRDEKLIP</sequence>
<name>A0ABD1MB15_9FABA</name>
<protein>
    <recommendedName>
        <fullName evidence="1">PRISE-like Rossmann-fold domain-containing protein</fullName>
    </recommendedName>
</protein>
<dbReference type="Pfam" id="PF22917">
    <property type="entry name" value="PRISE"/>
    <property type="match status" value="1"/>
</dbReference>
<dbReference type="EMBL" id="JBGMDY010000005">
    <property type="protein sequence ID" value="KAL2332955.1"/>
    <property type="molecule type" value="Genomic_DNA"/>
</dbReference>
<dbReference type="SUPFAM" id="SSF51735">
    <property type="entry name" value="NAD(P)-binding Rossmann-fold domains"/>
    <property type="match status" value="1"/>
</dbReference>
<dbReference type="InterPro" id="IPR036291">
    <property type="entry name" value="NAD(P)-bd_dom_sf"/>
</dbReference>
<feature type="domain" description="PRISE-like Rossmann-fold" evidence="1">
    <location>
        <begin position="84"/>
        <end position="333"/>
    </location>
</feature>
<accession>A0ABD1MB15</accession>
<proteinExistence type="predicted"/>
<gene>
    <name evidence="2" type="ORF">Fmac_014168</name>
</gene>
<dbReference type="Proteomes" id="UP001603857">
    <property type="component" value="Unassembled WGS sequence"/>
</dbReference>
<dbReference type="GO" id="GO:0006629">
    <property type="term" value="P:lipid metabolic process"/>
    <property type="evidence" value="ECO:0007669"/>
    <property type="project" value="UniProtKB-ARBA"/>
</dbReference>
<keyword evidence="3" id="KW-1185">Reference proteome</keyword>
<dbReference type="Gene3D" id="3.40.50.720">
    <property type="entry name" value="NAD(P)-binding Rossmann-like Domain"/>
    <property type="match status" value="1"/>
</dbReference>
<organism evidence="2 3">
    <name type="scientific">Flemingia macrophylla</name>
    <dbReference type="NCBI Taxonomy" id="520843"/>
    <lineage>
        <taxon>Eukaryota</taxon>
        <taxon>Viridiplantae</taxon>
        <taxon>Streptophyta</taxon>
        <taxon>Embryophyta</taxon>
        <taxon>Tracheophyta</taxon>
        <taxon>Spermatophyta</taxon>
        <taxon>Magnoliopsida</taxon>
        <taxon>eudicotyledons</taxon>
        <taxon>Gunneridae</taxon>
        <taxon>Pentapetalae</taxon>
        <taxon>rosids</taxon>
        <taxon>fabids</taxon>
        <taxon>Fabales</taxon>
        <taxon>Fabaceae</taxon>
        <taxon>Papilionoideae</taxon>
        <taxon>50 kb inversion clade</taxon>
        <taxon>NPAAA clade</taxon>
        <taxon>indigoferoid/millettioid clade</taxon>
        <taxon>Phaseoleae</taxon>
        <taxon>Flemingia</taxon>
    </lineage>
</organism>
<dbReference type="GO" id="GO:0016627">
    <property type="term" value="F:oxidoreductase activity, acting on the CH-CH group of donors"/>
    <property type="evidence" value="ECO:0007669"/>
    <property type="project" value="UniProtKB-ARBA"/>
</dbReference>
<dbReference type="InterPro" id="IPR055222">
    <property type="entry name" value="PRISE-like_Rossmann-fold"/>
</dbReference>
<dbReference type="CDD" id="cd08948">
    <property type="entry name" value="5beta-POR_like_SDR_a"/>
    <property type="match status" value="1"/>
</dbReference>
<dbReference type="AlphaFoldDB" id="A0ABD1MB15"/>
<comment type="caution">
    <text evidence="2">The sequence shown here is derived from an EMBL/GenBank/DDBJ whole genome shotgun (WGS) entry which is preliminary data.</text>
</comment>